<evidence type="ECO:0000256" key="1">
    <source>
        <dbReference type="ARBA" id="ARBA00022649"/>
    </source>
</evidence>
<evidence type="ECO:0000256" key="5">
    <source>
        <dbReference type="ARBA" id="ARBA00023125"/>
    </source>
</evidence>
<comment type="caution">
    <text evidence="8">The sequence shown here is derived from an EMBL/GenBank/DDBJ whole genome shotgun (WGS) entry which is preliminary data.</text>
</comment>
<sequence>MTYPVPTPIYRIIHIGNLPILLRRRAIHAPNSTPQDGLVYRTIHNAAVQANRRAAIVACGSGGTVHDYLPFYFGPLSVMLLNLKTGRVPGYNEGQEPLIYLKSTVQAAVQANCEFVFTDGHGLASFTMWYDDLSQLSEVDWPLVNARYWSDRPEDNDRQRRKQAEFLIHGHCSWSIIEEIGVLNPDVKKRVEETLAEFPGCHKPNVTVRRDWYYN</sequence>
<keyword evidence="2 6" id="KW-0328">Glycosyltransferase</keyword>
<evidence type="ECO:0000313" key="9">
    <source>
        <dbReference type="Proteomes" id="UP001271769"/>
    </source>
</evidence>
<evidence type="ECO:0000259" key="7">
    <source>
        <dbReference type="PROSITE" id="PS52018"/>
    </source>
</evidence>
<feature type="domain" description="DarT" evidence="7">
    <location>
        <begin position="7"/>
        <end position="214"/>
    </location>
</feature>
<dbReference type="Proteomes" id="UP001271769">
    <property type="component" value="Unassembled WGS sequence"/>
</dbReference>
<keyword evidence="4 6" id="KW-0548">Nucleotidyltransferase</keyword>
<reference evidence="8 9" key="1">
    <citation type="journal article" date="2013" name="Antonie Van Leeuwenhoek">
        <title>Dongia rigui sp. nov., isolated from freshwater of a large wetland in Korea.</title>
        <authorList>
            <person name="Baik K.S."/>
            <person name="Hwang Y.M."/>
            <person name="Choi J.S."/>
            <person name="Kwon J."/>
            <person name="Seong C.N."/>
        </authorList>
    </citation>
    <scope>NUCLEOTIDE SEQUENCE [LARGE SCALE GENOMIC DNA]</scope>
    <source>
        <strain evidence="8 9">04SU4-P</strain>
    </source>
</reference>
<feature type="binding site" evidence="6">
    <location>
        <begin position="11"/>
        <end position="13"/>
    </location>
    <ligand>
        <name>NAD(+)</name>
        <dbReference type="ChEBI" id="CHEBI:57540"/>
    </ligand>
</feature>
<evidence type="ECO:0000313" key="8">
    <source>
        <dbReference type="EMBL" id="MDY0874095.1"/>
    </source>
</evidence>
<evidence type="ECO:0000256" key="3">
    <source>
        <dbReference type="ARBA" id="ARBA00022679"/>
    </source>
</evidence>
<keyword evidence="3 6" id="KW-0808">Transferase</keyword>
<evidence type="ECO:0000256" key="6">
    <source>
        <dbReference type="PROSITE-ProRule" id="PRU01362"/>
    </source>
</evidence>
<name>A0ABU5E3A9_9PROT</name>
<dbReference type="Pfam" id="PF14487">
    <property type="entry name" value="DarT"/>
    <property type="match status" value="1"/>
</dbReference>
<gene>
    <name evidence="8" type="ORF">SMD31_19290</name>
</gene>
<evidence type="ECO:0000256" key="2">
    <source>
        <dbReference type="ARBA" id="ARBA00022676"/>
    </source>
</evidence>
<dbReference type="PROSITE" id="PS52018">
    <property type="entry name" value="DART"/>
    <property type="match status" value="1"/>
</dbReference>
<feature type="binding site" evidence="6">
    <location>
        <position position="52"/>
    </location>
    <ligand>
        <name>NAD(+)</name>
        <dbReference type="ChEBI" id="CHEBI:57540"/>
    </ligand>
</feature>
<feature type="active site" description="Proton acceptor" evidence="6">
    <location>
        <position position="52"/>
    </location>
</feature>
<comment type="catalytic activity">
    <reaction evidence="6">
        <text>a thymidine in DNA + NAD(+) = an N-(ADP-alpha-D-ribosyl)-thymidine in DNA + nicotinamide + H(+)</text>
        <dbReference type="Rhea" id="RHEA:71651"/>
        <dbReference type="Rhea" id="RHEA-COMP:13556"/>
        <dbReference type="Rhea" id="RHEA-COMP:18051"/>
        <dbReference type="ChEBI" id="CHEBI:15378"/>
        <dbReference type="ChEBI" id="CHEBI:17154"/>
        <dbReference type="ChEBI" id="CHEBI:57540"/>
        <dbReference type="ChEBI" id="CHEBI:137386"/>
        <dbReference type="ChEBI" id="CHEBI:191199"/>
    </reaction>
</comment>
<comment type="caution">
    <text evidence="6">Lacks conserved residue(s) required for the propagation of feature annotation.</text>
</comment>
<keyword evidence="5 6" id="KW-0238">DNA-binding</keyword>
<organism evidence="8 9">
    <name type="scientific">Dongia rigui</name>
    <dbReference type="NCBI Taxonomy" id="940149"/>
    <lineage>
        <taxon>Bacteria</taxon>
        <taxon>Pseudomonadati</taxon>
        <taxon>Pseudomonadota</taxon>
        <taxon>Alphaproteobacteria</taxon>
        <taxon>Rhodospirillales</taxon>
        <taxon>Dongiaceae</taxon>
        <taxon>Dongia</taxon>
    </lineage>
</organism>
<feature type="active site" evidence="6">
    <location>
        <position position="165"/>
    </location>
</feature>
<protein>
    <submittedName>
        <fullName evidence="8">DUF4433 domain-containing protein</fullName>
    </submittedName>
</protein>
<dbReference type="RefSeq" id="WP_320502570.1">
    <property type="nucleotide sequence ID" value="NZ_JAXCLX010000004.1"/>
</dbReference>
<dbReference type="EMBL" id="JAXCLX010000004">
    <property type="protein sequence ID" value="MDY0874095.1"/>
    <property type="molecule type" value="Genomic_DNA"/>
</dbReference>
<comment type="similarity">
    <text evidence="6">Belongs to the DarT ADP-ribosyltransferase family.</text>
</comment>
<accession>A0ABU5E3A9</accession>
<evidence type="ECO:0000256" key="4">
    <source>
        <dbReference type="ARBA" id="ARBA00022695"/>
    </source>
</evidence>
<proteinExistence type="inferred from homology"/>
<keyword evidence="1 6" id="KW-1277">Toxin-antitoxin system</keyword>
<dbReference type="InterPro" id="IPR029494">
    <property type="entry name" value="DarT"/>
</dbReference>
<keyword evidence="9" id="KW-1185">Reference proteome</keyword>